<name>A0A812TJM0_9DINO</name>
<proteinExistence type="predicted"/>
<dbReference type="EMBL" id="CAJNDS010002570">
    <property type="protein sequence ID" value="CAE7529630.1"/>
    <property type="molecule type" value="Genomic_DNA"/>
</dbReference>
<keyword evidence="2" id="KW-1185">Reference proteome</keyword>
<evidence type="ECO:0000313" key="2">
    <source>
        <dbReference type="Proteomes" id="UP000604046"/>
    </source>
</evidence>
<accession>A0A812TJM0</accession>
<evidence type="ECO:0000313" key="1">
    <source>
        <dbReference type="EMBL" id="CAE7529630.1"/>
    </source>
</evidence>
<dbReference type="Proteomes" id="UP000604046">
    <property type="component" value="Unassembled WGS sequence"/>
</dbReference>
<sequence>MSSRLNWCARMTPRLSNLRICIQFIWQLSDCLEERDYLAFRTSSRSESGAQVLQQRRLQRTQALKEKRVRCKKLGRKRNFFGVEYKYMKTGSASDGWSEWLASLGALANDPSLILGACMPY</sequence>
<gene>
    <name evidence="1" type="primary">fba</name>
    <name evidence="1" type="ORF">SNAT2548_LOCUS29658</name>
</gene>
<organism evidence="1 2">
    <name type="scientific">Symbiodinium natans</name>
    <dbReference type="NCBI Taxonomy" id="878477"/>
    <lineage>
        <taxon>Eukaryota</taxon>
        <taxon>Sar</taxon>
        <taxon>Alveolata</taxon>
        <taxon>Dinophyceae</taxon>
        <taxon>Suessiales</taxon>
        <taxon>Symbiodiniaceae</taxon>
        <taxon>Symbiodinium</taxon>
    </lineage>
</organism>
<reference evidence="1" key="1">
    <citation type="submission" date="2021-02" db="EMBL/GenBank/DDBJ databases">
        <authorList>
            <person name="Dougan E. K."/>
            <person name="Rhodes N."/>
            <person name="Thang M."/>
            <person name="Chan C."/>
        </authorList>
    </citation>
    <scope>NUCLEOTIDE SEQUENCE</scope>
</reference>
<protein>
    <submittedName>
        <fullName evidence="1">Fba protein</fullName>
    </submittedName>
</protein>
<dbReference type="AlphaFoldDB" id="A0A812TJM0"/>
<comment type="caution">
    <text evidence="1">The sequence shown here is derived from an EMBL/GenBank/DDBJ whole genome shotgun (WGS) entry which is preliminary data.</text>
</comment>